<evidence type="ECO:0000313" key="3">
    <source>
        <dbReference type="Proteomes" id="UP000285768"/>
    </source>
</evidence>
<sequence length="184" mass="18798">MSQQPVVYTTEKRRFPWWTLLVTGVLVAAVGVGFLVWPFFAATGMLVVLFGSALIANGLAVLTRSAASPAALIGGIVLIAAGVLAIVFSDLTVGAIVAFVGVGLVVFGVLWIAIGARFAGRGPAILVPGVLILVGGVVALAWPGLALTVVAVIGGVCLVLLGALIIWTANRLRRLDVSATTIVM</sequence>
<feature type="transmembrane region" description="Helical" evidence="1">
    <location>
        <begin position="125"/>
        <end position="142"/>
    </location>
</feature>
<keyword evidence="3" id="KW-1185">Reference proteome</keyword>
<evidence type="ECO:0000313" key="2">
    <source>
        <dbReference type="EMBL" id="QAB17772.1"/>
    </source>
</evidence>
<evidence type="ECO:0000256" key="1">
    <source>
        <dbReference type="SAM" id="Phobius"/>
    </source>
</evidence>
<dbReference type="RefSeq" id="WP_128386825.1">
    <property type="nucleotide sequence ID" value="NZ_CP035037.1"/>
</dbReference>
<keyword evidence="1" id="KW-0812">Transmembrane</keyword>
<dbReference type="Pfam" id="PF03729">
    <property type="entry name" value="DUF308"/>
    <property type="match status" value="2"/>
</dbReference>
<gene>
    <name evidence="2" type="ORF">Leucomu_07430</name>
</gene>
<feature type="transmembrane region" description="Helical" evidence="1">
    <location>
        <begin position="46"/>
        <end position="63"/>
    </location>
</feature>
<proteinExistence type="predicted"/>
<feature type="transmembrane region" description="Helical" evidence="1">
    <location>
        <begin position="94"/>
        <end position="113"/>
    </location>
</feature>
<feature type="transmembrane region" description="Helical" evidence="1">
    <location>
        <begin position="20"/>
        <end position="40"/>
    </location>
</feature>
<dbReference type="InterPro" id="IPR005325">
    <property type="entry name" value="DUF308_memb"/>
</dbReference>
<reference evidence="2 3" key="1">
    <citation type="submission" date="2019-01" db="EMBL/GenBank/DDBJ databases">
        <title>Leucobacter muris sp. nov. isolated from the nose of a laboratory mouse.</title>
        <authorList>
            <person name="Benga L."/>
            <person name="Sproeer C."/>
            <person name="Schumann P."/>
            <person name="Verbarg S."/>
            <person name="Bunk B."/>
            <person name="Engelhardt E."/>
            <person name="Benten P.M."/>
            <person name="Sager M."/>
        </authorList>
    </citation>
    <scope>NUCLEOTIDE SEQUENCE [LARGE SCALE GENOMIC DNA]</scope>
    <source>
        <strain evidence="2 3">DSM 101948</strain>
    </source>
</reference>
<dbReference type="Proteomes" id="UP000285768">
    <property type="component" value="Chromosome"/>
</dbReference>
<organism evidence="2 3">
    <name type="scientific">Leucobacter muris</name>
    <dbReference type="NCBI Taxonomy" id="1935379"/>
    <lineage>
        <taxon>Bacteria</taxon>
        <taxon>Bacillati</taxon>
        <taxon>Actinomycetota</taxon>
        <taxon>Actinomycetes</taxon>
        <taxon>Micrococcales</taxon>
        <taxon>Microbacteriaceae</taxon>
        <taxon>Leucobacter</taxon>
    </lineage>
</organism>
<feature type="transmembrane region" description="Helical" evidence="1">
    <location>
        <begin position="148"/>
        <end position="169"/>
    </location>
</feature>
<evidence type="ECO:0008006" key="4">
    <source>
        <dbReference type="Google" id="ProtNLM"/>
    </source>
</evidence>
<dbReference type="EMBL" id="CP035037">
    <property type="protein sequence ID" value="QAB17772.1"/>
    <property type="molecule type" value="Genomic_DNA"/>
</dbReference>
<protein>
    <recommendedName>
        <fullName evidence="4">Acid-resistance membrane protein</fullName>
    </recommendedName>
</protein>
<accession>A0ABX5QFC5</accession>
<keyword evidence="1" id="KW-1133">Transmembrane helix</keyword>
<feature type="transmembrane region" description="Helical" evidence="1">
    <location>
        <begin position="70"/>
        <end position="88"/>
    </location>
</feature>
<name>A0ABX5QFC5_9MICO</name>
<keyword evidence="1" id="KW-0472">Membrane</keyword>